<protein>
    <submittedName>
        <fullName evidence="1">Uncharacterized protein</fullName>
    </submittedName>
</protein>
<evidence type="ECO:0000313" key="2">
    <source>
        <dbReference type="Proteomes" id="UP001162164"/>
    </source>
</evidence>
<organism evidence="1 2">
    <name type="scientific">Molorchus minor</name>
    <dbReference type="NCBI Taxonomy" id="1323400"/>
    <lineage>
        <taxon>Eukaryota</taxon>
        <taxon>Metazoa</taxon>
        <taxon>Ecdysozoa</taxon>
        <taxon>Arthropoda</taxon>
        <taxon>Hexapoda</taxon>
        <taxon>Insecta</taxon>
        <taxon>Pterygota</taxon>
        <taxon>Neoptera</taxon>
        <taxon>Endopterygota</taxon>
        <taxon>Coleoptera</taxon>
        <taxon>Polyphaga</taxon>
        <taxon>Cucujiformia</taxon>
        <taxon>Chrysomeloidea</taxon>
        <taxon>Cerambycidae</taxon>
        <taxon>Lamiinae</taxon>
        <taxon>Monochamini</taxon>
        <taxon>Molorchus</taxon>
    </lineage>
</organism>
<proteinExistence type="predicted"/>
<keyword evidence="2" id="KW-1185">Reference proteome</keyword>
<gene>
    <name evidence="1" type="ORF">NQ317_009365</name>
</gene>
<comment type="caution">
    <text evidence="1">The sequence shown here is derived from an EMBL/GenBank/DDBJ whole genome shotgun (WGS) entry which is preliminary data.</text>
</comment>
<reference evidence="1" key="1">
    <citation type="journal article" date="2023" name="Insect Mol. Biol.">
        <title>Genome sequencing provides insights into the evolution of gene families encoding plant cell wall-degrading enzymes in longhorned beetles.</title>
        <authorList>
            <person name="Shin N.R."/>
            <person name="Okamura Y."/>
            <person name="Kirsch R."/>
            <person name="Pauchet Y."/>
        </authorList>
    </citation>
    <scope>NUCLEOTIDE SEQUENCE</scope>
    <source>
        <strain evidence="1">MMC_N1</strain>
    </source>
</reference>
<dbReference type="Proteomes" id="UP001162164">
    <property type="component" value="Unassembled WGS sequence"/>
</dbReference>
<accession>A0ABQ9JQ75</accession>
<evidence type="ECO:0000313" key="1">
    <source>
        <dbReference type="EMBL" id="KAJ8980371.1"/>
    </source>
</evidence>
<dbReference type="EMBL" id="JAPWTJ010000263">
    <property type="protein sequence ID" value="KAJ8980371.1"/>
    <property type="molecule type" value="Genomic_DNA"/>
</dbReference>
<sequence>MPVRPDPQTDVLADWRTRTNILNQSHSVISVQVACGSNSARDLVSFFKIPSEYDNHKQFNKLASERKSLDKPFKKG</sequence>
<name>A0ABQ9JQ75_9CUCU</name>